<gene>
    <name evidence="1" type="ORF">AD952_12245</name>
</gene>
<dbReference type="EMBL" id="LHZY01000059">
    <property type="protein sequence ID" value="KXV70657.1"/>
    <property type="molecule type" value="Genomic_DNA"/>
</dbReference>
<dbReference type="AlphaFoldDB" id="A0A149URW5"/>
<dbReference type="Proteomes" id="UP000075312">
    <property type="component" value="Unassembled WGS sequence"/>
</dbReference>
<name>A0A149URW5_9PROT</name>
<organism evidence="1 2">
    <name type="scientific">Acetobacter cerevisiae</name>
    <dbReference type="NCBI Taxonomy" id="178900"/>
    <lineage>
        <taxon>Bacteria</taxon>
        <taxon>Pseudomonadati</taxon>
        <taxon>Pseudomonadota</taxon>
        <taxon>Alphaproteobacteria</taxon>
        <taxon>Acetobacterales</taxon>
        <taxon>Acetobacteraceae</taxon>
        <taxon>Acetobacter</taxon>
    </lineage>
</organism>
<proteinExistence type="predicted"/>
<reference evidence="1 2" key="1">
    <citation type="submission" date="2015-06" db="EMBL/GenBank/DDBJ databases">
        <title>Improved classification and identification of acetic acid bacteria using matrix-assisted laser desorption/ionization time-of-flight mass spectrometry; Gluconobacter nephelii and Gluconobacter uchimurae are later heterotypic synonyms of Gluconobacter japonicus and Gluconobacter oxydans, respectively.</title>
        <authorList>
            <person name="Li L."/>
            <person name="Cleenwerck I."/>
            <person name="De Vuyst L."/>
            <person name="Vandamme P."/>
        </authorList>
    </citation>
    <scope>NUCLEOTIDE SEQUENCE [LARGE SCALE GENOMIC DNA]</scope>
    <source>
        <strain evidence="1 2">LMG 1608</strain>
    </source>
</reference>
<evidence type="ECO:0000313" key="1">
    <source>
        <dbReference type="EMBL" id="KXV70657.1"/>
    </source>
</evidence>
<sequence length="79" mass="8933">MFLFLIYDVQVDWAYGKETCSNLFFAGESLTLEGEFGHGTVLCNTAYAVMDSPVTKGPIWSAEYIVDADFSHLRQFRVI</sequence>
<comment type="caution">
    <text evidence="1">The sequence shown here is derived from an EMBL/GenBank/DDBJ whole genome shotgun (WGS) entry which is preliminary data.</text>
</comment>
<accession>A0A149URW5</accession>
<protein>
    <submittedName>
        <fullName evidence="1">Uncharacterized protein</fullName>
    </submittedName>
</protein>
<feature type="non-terminal residue" evidence="1">
    <location>
        <position position="79"/>
    </location>
</feature>
<dbReference type="PATRIC" id="fig|178900.6.peg.2320"/>
<evidence type="ECO:0000313" key="2">
    <source>
        <dbReference type="Proteomes" id="UP000075312"/>
    </source>
</evidence>